<feature type="transmembrane region" description="Helical" evidence="1">
    <location>
        <begin position="363"/>
        <end position="389"/>
    </location>
</feature>
<evidence type="ECO:0000256" key="1">
    <source>
        <dbReference type="SAM" id="Phobius"/>
    </source>
</evidence>
<keyword evidence="1" id="KW-0472">Membrane</keyword>
<feature type="transmembrane region" description="Helical" evidence="1">
    <location>
        <begin position="320"/>
        <end position="343"/>
    </location>
</feature>
<dbReference type="EMBL" id="FNXT01000453">
    <property type="protein sequence ID" value="SZX64753.1"/>
    <property type="molecule type" value="Genomic_DNA"/>
</dbReference>
<dbReference type="AlphaFoldDB" id="A0A383VIJ4"/>
<feature type="transmembrane region" description="Helical" evidence="1">
    <location>
        <begin position="203"/>
        <end position="222"/>
    </location>
</feature>
<feature type="transmembrane region" description="Helical" evidence="1">
    <location>
        <begin position="234"/>
        <end position="258"/>
    </location>
</feature>
<evidence type="ECO:0000313" key="2">
    <source>
        <dbReference type="EMBL" id="SZX64753.1"/>
    </source>
</evidence>
<keyword evidence="1" id="KW-0812">Transmembrane</keyword>
<accession>A0A383VIJ4</accession>
<gene>
    <name evidence="2" type="ORF">BQ4739_LOCUS5244</name>
</gene>
<feature type="transmembrane region" description="Helical" evidence="1">
    <location>
        <begin position="116"/>
        <end position="143"/>
    </location>
</feature>
<keyword evidence="1" id="KW-1133">Transmembrane helix</keyword>
<feature type="transmembrane region" description="Helical" evidence="1">
    <location>
        <begin position="164"/>
        <end position="191"/>
    </location>
</feature>
<keyword evidence="3" id="KW-1185">Reference proteome</keyword>
<sequence length="418" mass="43603">MWAVREARRAGFADECDGCGPIPYITAAARGLGLCEPAYQSLCAYAPVAGMPAEEQELYTRHAQKVFIRSRLAELVFKGPAVTVAAFALLLQLIALSSSSQLYTPPGAFSSSRTVATLPLVATALSFGVGVLSLAAFCSAYAVSQRQSLWGGAKPVQTRGAAKTAVFAAAAFVYCACSAVCRAAVIASAVASIMLDDNIGGPAFYLVVGGLAALLVIGWVLYSHCCVCGGRGLLLHCMSGVRGVYCAFVSSFIVNMPWNTSAAIYHHESDRSTAAGRSSGGGSSSAAAPAAATGGMFNLSRRRSSDSSRAPSERRWWPAIVFTVVSAAALLATALLLALLVGSKGTCFAVCGGYVTAQGWPQGYAFFSVPAGLLVALLVVAEVLLFVLLSRAAPKRKYDDDWDDEFIELDPHAGKVPI</sequence>
<dbReference type="Proteomes" id="UP000256970">
    <property type="component" value="Unassembled WGS sequence"/>
</dbReference>
<feature type="transmembrane region" description="Helical" evidence="1">
    <location>
        <begin position="75"/>
        <end position="96"/>
    </location>
</feature>
<protein>
    <submittedName>
        <fullName evidence="2">Uncharacterized protein</fullName>
    </submittedName>
</protein>
<evidence type="ECO:0000313" key="3">
    <source>
        <dbReference type="Proteomes" id="UP000256970"/>
    </source>
</evidence>
<reference evidence="2 3" key="1">
    <citation type="submission" date="2016-10" db="EMBL/GenBank/DDBJ databases">
        <authorList>
            <person name="Cai Z."/>
        </authorList>
    </citation>
    <scope>NUCLEOTIDE SEQUENCE [LARGE SCALE GENOMIC DNA]</scope>
</reference>
<feature type="transmembrane region" description="Helical" evidence="1">
    <location>
        <begin position="278"/>
        <end position="299"/>
    </location>
</feature>
<name>A0A383VIJ4_TETOB</name>
<proteinExistence type="predicted"/>
<organism evidence="2 3">
    <name type="scientific">Tetradesmus obliquus</name>
    <name type="common">Green alga</name>
    <name type="synonym">Acutodesmus obliquus</name>
    <dbReference type="NCBI Taxonomy" id="3088"/>
    <lineage>
        <taxon>Eukaryota</taxon>
        <taxon>Viridiplantae</taxon>
        <taxon>Chlorophyta</taxon>
        <taxon>core chlorophytes</taxon>
        <taxon>Chlorophyceae</taxon>
        <taxon>CS clade</taxon>
        <taxon>Sphaeropleales</taxon>
        <taxon>Scenedesmaceae</taxon>
        <taxon>Tetradesmus</taxon>
    </lineage>
</organism>